<dbReference type="PANTHER" id="PTHR36441:SF1">
    <property type="entry name" value="DUF503 DOMAIN-CONTAINING PROTEIN"/>
    <property type="match status" value="1"/>
</dbReference>
<gene>
    <name evidence="1" type="ORF">H7J73_04050</name>
</gene>
<dbReference type="RefSeq" id="WP_264065940.1">
    <property type="nucleotide sequence ID" value="NZ_JACKTY010000012.1"/>
</dbReference>
<comment type="caution">
    <text evidence="1">The sequence shown here is derived from an EMBL/GenBank/DDBJ whole genome shotgun (WGS) entry which is preliminary data.</text>
</comment>
<sequence>MWIGWLEFDLLLGDVHSLKAKRSIIRPIVAELIRRFSVSAAETGDQDLHRRAGIGLGAVAGERQHVVDILDAAERLVAARPGIELLSVRRGLVRSDDF</sequence>
<accession>A0ABT3C6V9</accession>
<reference evidence="1 2" key="1">
    <citation type="journal article" date="2022" name="BMC Genomics">
        <title>Comparative genome analysis of mycobacteria focusing on tRNA and non-coding RNA.</title>
        <authorList>
            <person name="Behra P.R.K."/>
            <person name="Pettersson B.M.F."/>
            <person name="Ramesh M."/>
            <person name="Das S."/>
            <person name="Dasgupta S."/>
            <person name="Kirsebom L.A."/>
        </authorList>
    </citation>
    <scope>NUCLEOTIDE SEQUENCE [LARGE SCALE GENOMIC DNA]</scope>
    <source>
        <strain evidence="1 2">DSM 44078</strain>
    </source>
</reference>
<proteinExistence type="predicted"/>
<dbReference type="SUPFAM" id="SSF103007">
    <property type="entry name" value="Hypothetical protein TT1725"/>
    <property type="match status" value="1"/>
</dbReference>
<organism evidence="1 2">
    <name type="scientific">Mycolicibacterium komossense</name>
    <dbReference type="NCBI Taxonomy" id="1779"/>
    <lineage>
        <taxon>Bacteria</taxon>
        <taxon>Bacillati</taxon>
        <taxon>Actinomycetota</taxon>
        <taxon>Actinomycetes</taxon>
        <taxon>Mycobacteriales</taxon>
        <taxon>Mycobacteriaceae</taxon>
        <taxon>Mycolicibacterium</taxon>
    </lineage>
</organism>
<evidence type="ECO:0000313" key="2">
    <source>
        <dbReference type="Proteomes" id="UP001526201"/>
    </source>
</evidence>
<dbReference type="Pfam" id="PF04456">
    <property type="entry name" value="DUF503"/>
    <property type="match status" value="1"/>
</dbReference>
<dbReference type="Proteomes" id="UP001526201">
    <property type="component" value="Unassembled WGS sequence"/>
</dbReference>
<protein>
    <submittedName>
        <fullName evidence="1">DUF503 family protein</fullName>
    </submittedName>
</protein>
<dbReference type="InterPro" id="IPR036746">
    <property type="entry name" value="TT1725-like_sf"/>
</dbReference>
<dbReference type="EMBL" id="JACKTY010000012">
    <property type="protein sequence ID" value="MCV7225207.1"/>
    <property type="molecule type" value="Genomic_DNA"/>
</dbReference>
<dbReference type="InterPro" id="IPR007546">
    <property type="entry name" value="DUF503"/>
</dbReference>
<evidence type="ECO:0000313" key="1">
    <source>
        <dbReference type="EMBL" id="MCV7225207.1"/>
    </source>
</evidence>
<keyword evidence="2" id="KW-1185">Reference proteome</keyword>
<dbReference type="Gene3D" id="3.30.70.1120">
    <property type="entry name" value="TT1725-like"/>
    <property type="match status" value="1"/>
</dbReference>
<name>A0ABT3C6V9_9MYCO</name>
<dbReference type="PANTHER" id="PTHR36441">
    <property type="entry name" value="HYPOTHETICAL CYTOSOLIC PROTEIN"/>
    <property type="match status" value="1"/>
</dbReference>